<feature type="domain" description="DUF218" evidence="1">
    <location>
        <begin position="37"/>
        <end position="142"/>
    </location>
</feature>
<dbReference type="InterPro" id="IPR014729">
    <property type="entry name" value="Rossmann-like_a/b/a_fold"/>
</dbReference>
<gene>
    <name evidence="2" type="ORF">PAQU9191_01420</name>
</gene>
<accession>A0A1Y6KVH6</accession>
<evidence type="ECO:0000313" key="2">
    <source>
        <dbReference type="EMBL" id="SMY16189.1"/>
    </source>
</evidence>
<dbReference type="CDD" id="cd06259">
    <property type="entry name" value="YdcF-like"/>
    <property type="match status" value="1"/>
</dbReference>
<dbReference type="GO" id="GO:0005886">
    <property type="term" value="C:plasma membrane"/>
    <property type="evidence" value="ECO:0007669"/>
    <property type="project" value="TreeGrafter"/>
</dbReference>
<sequence>MPSNIYRSAKTVWDYHLLHQSLVKSDCLFVLCSNDVRVAEYAAQLFLQGYAPYIVFSGNVGEITQGLFPCSEAEHFANIAREMGVPDNCIYIESQATNTGDNIIKTRELLKDKHLDPQRFILVQKPFMERRTLATFEKLWSTKTALVTSPPIEFDDFANDVISYGDAINVMVGDLQRIRYYPVLGFSTEQVIPQPVWQAYQHLVAVGFDDHLSSDLPRD</sequence>
<dbReference type="InterPro" id="IPR003848">
    <property type="entry name" value="DUF218"/>
</dbReference>
<proteinExistence type="predicted"/>
<name>A0A1Y6KVH6_9GAMM</name>
<dbReference type="Gene3D" id="3.40.50.620">
    <property type="entry name" value="HUPs"/>
    <property type="match status" value="1"/>
</dbReference>
<dbReference type="PANTHER" id="PTHR30336:SF20">
    <property type="entry name" value="DUF218 DOMAIN-CONTAINING PROTEIN"/>
    <property type="match status" value="1"/>
</dbReference>
<dbReference type="AlphaFoldDB" id="A0A1Y6KVH6"/>
<dbReference type="Proteomes" id="UP000196485">
    <property type="component" value="Unassembled WGS sequence"/>
</dbReference>
<protein>
    <recommendedName>
        <fullName evidence="1">DUF218 domain-containing protein</fullName>
    </recommendedName>
</protein>
<dbReference type="PANTHER" id="PTHR30336">
    <property type="entry name" value="INNER MEMBRANE PROTEIN, PROBABLE PERMEASE"/>
    <property type="match status" value="1"/>
</dbReference>
<dbReference type="Pfam" id="PF02698">
    <property type="entry name" value="DUF218"/>
    <property type="match status" value="1"/>
</dbReference>
<evidence type="ECO:0000313" key="3">
    <source>
        <dbReference type="Proteomes" id="UP000196485"/>
    </source>
</evidence>
<dbReference type="InterPro" id="IPR051599">
    <property type="entry name" value="Cell_Envelope_Assoc"/>
</dbReference>
<reference evidence="3" key="1">
    <citation type="submission" date="2017-06" db="EMBL/GenBank/DDBJ databases">
        <authorList>
            <person name="Rodrigo-Torres L."/>
            <person name="Arahal R. D."/>
            <person name="Lucena T."/>
        </authorList>
    </citation>
    <scope>NUCLEOTIDE SEQUENCE [LARGE SCALE GENOMIC DNA]</scope>
    <source>
        <strain evidence="3">type strain: CECT 9192</strain>
    </source>
</reference>
<keyword evidence="3" id="KW-1185">Reference proteome</keyword>
<dbReference type="RefSeq" id="WP_087820295.1">
    <property type="nucleotide sequence ID" value="NZ_FYAH01000002.1"/>
</dbReference>
<organism evidence="2 3">
    <name type="scientific">Photobacterium aquimaris</name>
    <dbReference type="NCBI Taxonomy" id="512643"/>
    <lineage>
        <taxon>Bacteria</taxon>
        <taxon>Pseudomonadati</taxon>
        <taxon>Pseudomonadota</taxon>
        <taxon>Gammaproteobacteria</taxon>
        <taxon>Vibrionales</taxon>
        <taxon>Vibrionaceae</taxon>
        <taxon>Photobacterium</taxon>
    </lineage>
</organism>
<dbReference type="EMBL" id="FYAH01000002">
    <property type="protein sequence ID" value="SMY16189.1"/>
    <property type="molecule type" value="Genomic_DNA"/>
</dbReference>
<evidence type="ECO:0000259" key="1">
    <source>
        <dbReference type="Pfam" id="PF02698"/>
    </source>
</evidence>